<keyword evidence="16" id="KW-1185">Reference proteome</keyword>
<dbReference type="InterPro" id="IPR040989">
    <property type="entry name" value="Vault_3"/>
</dbReference>
<dbReference type="Gene3D" id="2.30.30.560">
    <property type="match status" value="2"/>
</dbReference>
<dbReference type="Gene3D" id="3.30.479.30">
    <property type="entry name" value="Band 7 domain"/>
    <property type="match status" value="1"/>
</dbReference>
<keyword evidence="6" id="KW-0539">Nucleus</keyword>
<keyword evidence="4 8" id="KW-0963">Cytoplasm</keyword>
<evidence type="ECO:0000256" key="6">
    <source>
        <dbReference type="ARBA" id="ARBA00023242"/>
    </source>
</evidence>
<dbReference type="PANTHER" id="PTHR14165">
    <property type="entry name" value="MAJOR VAULT PROTEIN"/>
    <property type="match status" value="1"/>
</dbReference>
<sequence length="843" mass="94534">MQKVGDKVIGIRPLHYVHILNRNNNVTSLDLGPKNLVLKEHESLIKGPFAHVILHPGQYCVISDPVIREAEDRTVEGIPYAQRFGEHEVKLYGEPFPLYPGETMKVAPKSLPIVLANHAIKLEAKKDFIDGEIERKAGDIWQLKGPLTYTPQPEVDIKGNVSPIVIKPDHGLKVVATRDFVDEEGVDRLTGHMWMVTKTGAYLLGVFENLVERIEPHTITENNCLHMKAIVRFTDVFGRDHAAGEEWLVTLEQTETYLPCVEEELVQVVDKTILGPHQFCVILNPIGEDGHNKLGRRLVVKGRISFFLRPGERLENGIQQDYLLEADQSLLVQATEEFTEEGEERRVRQSGEKWLILGPCEYIPDQSTSVIAKRKALSLNQNEGVYVRNVTDGKIRSVLGPQCYILKADEELYEKPLSPECEKILKQGGYSSTSDDVRKIAYFENSIDPILSSGKRDRTKVITYRCPHNTAIQVYDYVNKTSRVLFGPDLVMLQPHENFNVLSLSAGKPKMEGALKSLCLMLGPDYITDSIIVETSDHARLSIFYSVNNHFEYDRNNPEQVESLFALPDFIGFAARHIASRVRASVSQINFDNFHKHSAAIVSRSVFGVDAEGNIGQYYKFPANNLVITNIDIRNIEPEDKHMRDSLFKSVTMAIEIAINSTEAAAQHDAERLEQKARGLLERQKLTNEQEKEKARKQLLLLQAECAAIESSGMAKAEAQALAEKMLIECKSEIEVSKLKAEANEIELDSKISFIKKSQAAEIKYQTELFVLDRDKTKSMAEIEINKFGCMVDSLGSGTLRAIGQAGPTTQKMLENTLGYKKLLSSGTTNPLTLFSEGKAAFS</sequence>
<evidence type="ECO:0000256" key="7">
    <source>
        <dbReference type="ARBA" id="ARBA00023274"/>
    </source>
</evidence>
<evidence type="ECO:0000256" key="1">
    <source>
        <dbReference type="ARBA" id="ARBA00004123"/>
    </source>
</evidence>
<comment type="caution">
    <text evidence="15">The sequence shown here is derived from an EMBL/GenBank/DDBJ whole genome shotgun (WGS) entry which is preliminary data.</text>
</comment>
<dbReference type="Pfam" id="PF17794">
    <property type="entry name" value="Vault_2"/>
    <property type="match status" value="2"/>
</dbReference>
<evidence type="ECO:0000256" key="5">
    <source>
        <dbReference type="ARBA" id="ARBA00022737"/>
    </source>
</evidence>
<feature type="domain" description="Major vault protein repeat" evidence="10">
    <location>
        <begin position="217"/>
        <end position="259"/>
    </location>
</feature>
<protein>
    <recommendedName>
        <fullName evidence="3">Major vault protein</fullName>
    </recommendedName>
</protein>
<feature type="repeat" description="MVP" evidence="8">
    <location>
        <begin position="116"/>
        <end position="167"/>
    </location>
</feature>
<feature type="domain" description="Major vault protein repeat" evidence="12">
    <location>
        <begin position="53"/>
        <end position="105"/>
    </location>
</feature>
<dbReference type="InterPro" id="IPR002499">
    <property type="entry name" value="Vault_N"/>
</dbReference>
<feature type="coiled-coil region" evidence="9">
    <location>
        <begin position="663"/>
        <end position="712"/>
    </location>
</feature>
<keyword evidence="9" id="KW-0175">Coiled coil</keyword>
<comment type="subcellular location">
    <subcellularLocation>
        <location evidence="2 8">Cytoplasm</location>
    </subcellularLocation>
    <subcellularLocation>
        <location evidence="1">Nucleus</location>
    </subcellularLocation>
</comment>
<dbReference type="InterPro" id="IPR041136">
    <property type="entry name" value="Vault_4"/>
</dbReference>
<dbReference type="GO" id="GO:1990904">
    <property type="term" value="C:ribonucleoprotein complex"/>
    <property type="evidence" value="ECO:0007669"/>
    <property type="project" value="UniProtKB-UniRule"/>
</dbReference>
<dbReference type="Gene3D" id="2.30.30.550">
    <property type="entry name" value="Major Vault Protein repeat"/>
    <property type="match status" value="4"/>
</dbReference>
<keyword evidence="7 8" id="KW-0687">Ribonucleoprotein</keyword>
<evidence type="ECO:0000256" key="2">
    <source>
        <dbReference type="ARBA" id="ARBA00004496"/>
    </source>
</evidence>
<dbReference type="Gene3D" id="6.10.250.720">
    <property type="match status" value="1"/>
</dbReference>
<dbReference type="InterPro" id="IPR043023">
    <property type="entry name" value="MVP_rep_sf"/>
</dbReference>
<dbReference type="FunFam" id="2.30.30.550:FF:000001">
    <property type="entry name" value="major vault protein-like"/>
    <property type="match status" value="1"/>
</dbReference>
<dbReference type="Gene3D" id="2.30.30.620">
    <property type="match status" value="1"/>
</dbReference>
<dbReference type="InterPro" id="IPR041139">
    <property type="entry name" value="MVP_rep_dom"/>
</dbReference>
<dbReference type="AlphaFoldDB" id="A0AAV7K4C7"/>
<dbReference type="Pfam" id="PF17795">
    <property type="entry name" value="Vault_3"/>
    <property type="match status" value="1"/>
</dbReference>
<evidence type="ECO:0000256" key="3">
    <source>
        <dbReference type="ARBA" id="ARBA00018296"/>
    </source>
</evidence>
<organism evidence="15 16">
    <name type="scientific">Oopsacas minuta</name>
    <dbReference type="NCBI Taxonomy" id="111878"/>
    <lineage>
        <taxon>Eukaryota</taxon>
        <taxon>Metazoa</taxon>
        <taxon>Porifera</taxon>
        <taxon>Hexactinellida</taxon>
        <taxon>Hexasterophora</taxon>
        <taxon>Lyssacinosida</taxon>
        <taxon>Leucopsacidae</taxon>
        <taxon>Oopsacas</taxon>
    </lineage>
</organism>
<evidence type="ECO:0000259" key="11">
    <source>
        <dbReference type="Pfam" id="PF11978"/>
    </source>
</evidence>
<dbReference type="InterPro" id="IPR039059">
    <property type="entry name" value="MVP"/>
</dbReference>
<dbReference type="PROSITE" id="PS51224">
    <property type="entry name" value="MVP"/>
    <property type="match status" value="5"/>
</dbReference>
<evidence type="ECO:0000259" key="14">
    <source>
        <dbReference type="Pfam" id="PF17796"/>
    </source>
</evidence>
<accession>A0AAV7K4C7</accession>
<evidence type="ECO:0000259" key="13">
    <source>
        <dbReference type="Pfam" id="PF17795"/>
    </source>
</evidence>
<dbReference type="Pfam" id="PF11978">
    <property type="entry name" value="MVP_shoulder"/>
    <property type="match status" value="1"/>
</dbReference>
<feature type="domain" description="Major vault protein repeat" evidence="14">
    <location>
        <begin position="376"/>
        <end position="426"/>
    </location>
</feature>
<dbReference type="PANTHER" id="PTHR14165:SF16">
    <property type="entry name" value="MAJOR VAULT PROTEIN"/>
    <property type="match status" value="1"/>
</dbReference>
<feature type="domain" description="Major vault protein repeat" evidence="10">
    <location>
        <begin position="322"/>
        <end position="365"/>
    </location>
</feature>
<dbReference type="InterPro" id="IPR036013">
    <property type="entry name" value="Band_7/SPFH_dom_sf"/>
</dbReference>
<proteinExistence type="predicted"/>
<evidence type="ECO:0000256" key="8">
    <source>
        <dbReference type="PROSITE-ProRule" id="PRU00571"/>
    </source>
</evidence>
<gene>
    <name evidence="15" type="ORF">LOD99_2126</name>
</gene>
<evidence type="ECO:0000256" key="4">
    <source>
        <dbReference type="ARBA" id="ARBA00022490"/>
    </source>
</evidence>
<feature type="domain" description="Major vault protein repeat" evidence="10">
    <location>
        <begin position="165"/>
        <end position="203"/>
    </location>
</feature>
<feature type="repeat" description="MVP" evidence="8">
    <location>
        <begin position="168"/>
        <end position="220"/>
    </location>
</feature>
<dbReference type="InterPro" id="IPR021870">
    <property type="entry name" value="MVP_shoulder"/>
</dbReference>
<evidence type="ECO:0000259" key="10">
    <source>
        <dbReference type="Pfam" id="PF01505"/>
    </source>
</evidence>
<dbReference type="InterPro" id="IPR041134">
    <property type="entry name" value="Vault_2"/>
</dbReference>
<dbReference type="Proteomes" id="UP001165289">
    <property type="component" value="Unassembled WGS sequence"/>
</dbReference>
<evidence type="ECO:0000256" key="9">
    <source>
        <dbReference type="SAM" id="Coils"/>
    </source>
</evidence>
<dbReference type="Pfam" id="PF17796">
    <property type="entry name" value="Vault_4"/>
    <property type="match status" value="1"/>
</dbReference>
<dbReference type="InterPro" id="IPR043179">
    <property type="entry name" value="Vault_2_sf"/>
</dbReference>
<dbReference type="EMBL" id="JAKMXF010000188">
    <property type="protein sequence ID" value="KAI6655628.1"/>
    <property type="molecule type" value="Genomic_DNA"/>
</dbReference>
<feature type="repeat" description="MVP" evidence="8">
    <location>
        <begin position="57"/>
        <end position="115"/>
    </location>
</feature>
<feature type="repeat" description="MVP" evidence="8">
    <location>
        <begin position="326"/>
        <end position="380"/>
    </location>
</feature>
<evidence type="ECO:0000259" key="12">
    <source>
        <dbReference type="Pfam" id="PF17794"/>
    </source>
</evidence>
<dbReference type="FunFam" id="2.30.30.560:FF:000001">
    <property type="entry name" value="major vault protein-like"/>
    <property type="match status" value="1"/>
</dbReference>
<dbReference type="FunFam" id="2.30.30.570:FF:000001">
    <property type="entry name" value="major vault protein-like"/>
    <property type="match status" value="1"/>
</dbReference>
<feature type="domain" description="Major vault protein shoulder" evidence="11">
    <location>
        <begin position="523"/>
        <end position="640"/>
    </location>
</feature>
<dbReference type="GO" id="GO:0005634">
    <property type="term" value="C:nucleus"/>
    <property type="evidence" value="ECO:0007669"/>
    <property type="project" value="UniProtKB-SubCell"/>
</dbReference>
<feature type="repeat" description="MVP" evidence="8">
    <location>
        <begin position="221"/>
        <end position="275"/>
    </location>
</feature>
<keyword evidence="5" id="KW-0677">Repeat</keyword>
<dbReference type="CDD" id="cd08825">
    <property type="entry name" value="MVP_shoulder"/>
    <property type="match status" value="1"/>
</dbReference>
<feature type="domain" description="Major vault protein repeat" evidence="10">
    <location>
        <begin position="113"/>
        <end position="151"/>
    </location>
</feature>
<evidence type="ECO:0000313" key="15">
    <source>
        <dbReference type="EMBL" id="KAI6655628.1"/>
    </source>
</evidence>
<dbReference type="GO" id="GO:0005737">
    <property type="term" value="C:cytoplasm"/>
    <property type="evidence" value="ECO:0007669"/>
    <property type="project" value="UniProtKB-SubCell"/>
</dbReference>
<feature type="domain" description="Major vault protein repeat" evidence="12">
    <location>
        <begin position="273"/>
        <end position="318"/>
    </location>
</feature>
<name>A0AAV7K4C7_9METZ</name>
<reference evidence="15 16" key="1">
    <citation type="journal article" date="2023" name="BMC Biol.">
        <title>The compact genome of the sponge Oopsacas minuta (Hexactinellida) is lacking key metazoan core genes.</title>
        <authorList>
            <person name="Santini S."/>
            <person name="Schenkelaars Q."/>
            <person name="Jourda C."/>
            <person name="Duchesne M."/>
            <person name="Belahbib H."/>
            <person name="Rocher C."/>
            <person name="Selva M."/>
            <person name="Riesgo A."/>
            <person name="Vervoort M."/>
            <person name="Leys S.P."/>
            <person name="Kodjabachian L."/>
            <person name="Le Bivic A."/>
            <person name="Borchiellini C."/>
            <person name="Claverie J.M."/>
            <person name="Renard E."/>
        </authorList>
    </citation>
    <scope>NUCLEOTIDE SEQUENCE [LARGE SCALE GENOMIC DNA]</scope>
    <source>
        <strain evidence="15">SPO-2</strain>
    </source>
</reference>
<evidence type="ECO:0000313" key="16">
    <source>
        <dbReference type="Proteomes" id="UP001165289"/>
    </source>
</evidence>
<dbReference type="Pfam" id="PF01505">
    <property type="entry name" value="Vault"/>
    <property type="match status" value="4"/>
</dbReference>
<feature type="domain" description="Major vault protein repeat" evidence="13">
    <location>
        <begin position="461"/>
        <end position="522"/>
    </location>
</feature>
<dbReference type="Gene3D" id="2.30.30.570">
    <property type="match status" value="2"/>
</dbReference>